<dbReference type="OrthoDB" id="37659at2759"/>
<dbReference type="InterPro" id="IPR036291">
    <property type="entry name" value="NAD(P)-bd_dom_sf"/>
</dbReference>
<name>A0A0D1XPI3_9PEZI</name>
<dbReference type="HOGENOM" id="CLU_010194_13_0_1"/>
<dbReference type="PROSITE" id="PS00061">
    <property type="entry name" value="ADH_SHORT"/>
    <property type="match status" value="1"/>
</dbReference>
<dbReference type="PRINTS" id="PR00081">
    <property type="entry name" value="GDHRDH"/>
</dbReference>
<dbReference type="GO" id="GO:0016616">
    <property type="term" value="F:oxidoreductase activity, acting on the CH-OH group of donors, NAD or NADP as acceptor"/>
    <property type="evidence" value="ECO:0007669"/>
    <property type="project" value="TreeGrafter"/>
</dbReference>
<dbReference type="Pfam" id="PF00106">
    <property type="entry name" value="adh_short"/>
    <property type="match status" value="1"/>
</dbReference>
<evidence type="ECO:0000313" key="5">
    <source>
        <dbReference type="Proteomes" id="UP000053259"/>
    </source>
</evidence>
<dbReference type="PANTHER" id="PTHR44229">
    <property type="entry name" value="15-HYDROXYPROSTAGLANDIN DEHYDROGENASE [NAD(+)]"/>
    <property type="match status" value="1"/>
</dbReference>
<gene>
    <name evidence="4" type="ORF">PV09_04726</name>
</gene>
<evidence type="ECO:0000256" key="1">
    <source>
        <dbReference type="ARBA" id="ARBA00006484"/>
    </source>
</evidence>
<keyword evidence="2" id="KW-0521">NADP</keyword>
<dbReference type="InterPro" id="IPR002347">
    <property type="entry name" value="SDR_fam"/>
</dbReference>
<dbReference type="EMBL" id="KN847541">
    <property type="protein sequence ID" value="KIW04466.1"/>
    <property type="molecule type" value="Genomic_DNA"/>
</dbReference>
<accession>A0A0D1XPI3</accession>
<comment type="similarity">
    <text evidence="1">Belongs to the short-chain dehydrogenases/reductases (SDR) family.</text>
</comment>
<protein>
    <submittedName>
        <fullName evidence="4">Uncharacterized protein</fullName>
    </submittedName>
</protein>
<dbReference type="AlphaFoldDB" id="A0A0D1XPI3"/>
<proteinExistence type="inferred from homology"/>
<evidence type="ECO:0000256" key="2">
    <source>
        <dbReference type="ARBA" id="ARBA00022857"/>
    </source>
</evidence>
<reference evidence="4 5" key="1">
    <citation type="submission" date="2015-01" db="EMBL/GenBank/DDBJ databases">
        <title>The Genome Sequence of Ochroconis gallopava CBS43764.</title>
        <authorList>
            <consortium name="The Broad Institute Genomics Platform"/>
            <person name="Cuomo C."/>
            <person name="de Hoog S."/>
            <person name="Gorbushina A."/>
            <person name="Stielow B."/>
            <person name="Teixiera M."/>
            <person name="Abouelleil A."/>
            <person name="Chapman S.B."/>
            <person name="Priest M."/>
            <person name="Young S.K."/>
            <person name="Wortman J."/>
            <person name="Nusbaum C."/>
            <person name="Birren B."/>
        </authorList>
    </citation>
    <scope>NUCLEOTIDE SEQUENCE [LARGE SCALE GENOMIC DNA]</scope>
    <source>
        <strain evidence="4 5">CBS 43764</strain>
    </source>
</reference>
<sequence length="282" mass="30915">MGLAVTERLVELGWNVTIVDFNAPKGEAVASRLGPQVLFVKANVANWDQLSKSFVESWQKWGRLDFATDVTCQGIGDRIDWYAPAKELPDGSPEKPDTLVADICLTSPVWCSYLGMHYFRKNAKPGGRIVFTSSQCGLYPGPSIPIYTAAKHGVVGLTRAMGARLEQLKEPITVNCICPGLVPTNIMPEAISNATPPEFVTPLSTIVRAVEGFFADEEGKYQGQVAECSGESIVMRPQNEYKDDATRYIYSDSAYAKADREQVMKELLEKRAELAQSIASVA</sequence>
<dbReference type="VEuPathDB" id="FungiDB:PV09_04726"/>
<dbReference type="Gene3D" id="3.40.50.720">
    <property type="entry name" value="NAD(P)-binding Rossmann-like Domain"/>
    <property type="match status" value="1"/>
</dbReference>
<dbReference type="STRING" id="253628.A0A0D1XPI3"/>
<evidence type="ECO:0000313" key="4">
    <source>
        <dbReference type="EMBL" id="KIW04466.1"/>
    </source>
</evidence>
<dbReference type="PANTHER" id="PTHR44229:SF4">
    <property type="entry name" value="15-HYDROXYPROSTAGLANDIN DEHYDROGENASE [NAD(+)]"/>
    <property type="match status" value="1"/>
</dbReference>
<dbReference type="InParanoid" id="A0A0D1XPI3"/>
<dbReference type="GO" id="GO:0005737">
    <property type="term" value="C:cytoplasm"/>
    <property type="evidence" value="ECO:0007669"/>
    <property type="project" value="TreeGrafter"/>
</dbReference>
<organism evidence="4 5">
    <name type="scientific">Verruconis gallopava</name>
    <dbReference type="NCBI Taxonomy" id="253628"/>
    <lineage>
        <taxon>Eukaryota</taxon>
        <taxon>Fungi</taxon>
        <taxon>Dikarya</taxon>
        <taxon>Ascomycota</taxon>
        <taxon>Pezizomycotina</taxon>
        <taxon>Dothideomycetes</taxon>
        <taxon>Pleosporomycetidae</taxon>
        <taxon>Venturiales</taxon>
        <taxon>Sympoventuriaceae</taxon>
        <taxon>Verruconis</taxon>
    </lineage>
</organism>
<keyword evidence="3" id="KW-0560">Oxidoreductase</keyword>
<evidence type="ECO:0000256" key="3">
    <source>
        <dbReference type="ARBA" id="ARBA00023002"/>
    </source>
</evidence>
<dbReference type="Proteomes" id="UP000053259">
    <property type="component" value="Unassembled WGS sequence"/>
</dbReference>
<dbReference type="GeneID" id="27312699"/>
<dbReference type="SUPFAM" id="SSF51735">
    <property type="entry name" value="NAD(P)-binding Rossmann-fold domains"/>
    <property type="match status" value="1"/>
</dbReference>
<keyword evidence="5" id="KW-1185">Reference proteome</keyword>
<dbReference type="InterPro" id="IPR020904">
    <property type="entry name" value="Sc_DH/Rdtase_CS"/>
</dbReference>
<dbReference type="RefSeq" id="XP_016214335.1">
    <property type="nucleotide sequence ID" value="XM_016358133.1"/>
</dbReference>